<organism evidence="1 2">
    <name type="scientific">Plasticicumulans acidivorans</name>
    <dbReference type="NCBI Taxonomy" id="886464"/>
    <lineage>
        <taxon>Bacteria</taxon>
        <taxon>Pseudomonadati</taxon>
        <taxon>Pseudomonadota</taxon>
        <taxon>Gammaproteobacteria</taxon>
        <taxon>Candidatus Competibacteraceae</taxon>
        <taxon>Plasticicumulans</taxon>
    </lineage>
</organism>
<dbReference type="InterPro" id="IPR019004">
    <property type="entry name" value="YqeY/Aim41"/>
</dbReference>
<evidence type="ECO:0000313" key="2">
    <source>
        <dbReference type="Proteomes" id="UP000246569"/>
    </source>
</evidence>
<evidence type="ECO:0008006" key="3">
    <source>
        <dbReference type="Google" id="ProtNLM"/>
    </source>
</evidence>
<dbReference type="Gene3D" id="1.10.10.410">
    <property type="match status" value="1"/>
</dbReference>
<dbReference type="PANTHER" id="PTHR28055">
    <property type="entry name" value="ALTERED INHERITANCE OF MITOCHONDRIA PROTEIN 41, MITOCHONDRIAL"/>
    <property type="match status" value="1"/>
</dbReference>
<dbReference type="GO" id="GO:0016884">
    <property type="term" value="F:carbon-nitrogen ligase activity, with glutamine as amido-N-donor"/>
    <property type="evidence" value="ECO:0007669"/>
    <property type="project" value="InterPro"/>
</dbReference>
<dbReference type="PANTHER" id="PTHR28055:SF1">
    <property type="entry name" value="ALTERED INHERITANCE OF MITOCHONDRIA PROTEIN 41, MITOCHONDRIAL"/>
    <property type="match status" value="1"/>
</dbReference>
<dbReference type="RefSeq" id="WP_110018245.1">
    <property type="nucleotide sequence ID" value="NZ_QGTJ01000004.1"/>
</dbReference>
<evidence type="ECO:0000313" key="1">
    <source>
        <dbReference type="EMBL" id="PWV62420.1"/>
    </source>
</evidence>
<dbReference type="InterPro" id="IPR003789">
    <property type="entry name" value="Asn/Gln_tRNA_amidoTrase-B-like"/>
</dbReference>
<dbReference type="Gene3D" id="1.10.1510.10">
    <property type="entry name" value="Uncharacterised protein YqeY/AIM41 PF09424, N-terminal domain"/>
    <property type="match status" value="1"/>
</dbReference>
<dbReference type="EMBL" id="QGTJ01000004">
    <property type="protein sequence ID" value="PWV62420.1"/>
    <property type="molecule type" value="Genomic_DNA"/>
</dbReference>
<gene>
    <name evidence="1" type="ORF">C7443_104216</name>
</gene>
<dbReference type="Pfam" id="PF09424">
    <property type="entry name" value="YqeY"/>
    <property type="match status" value="1"/>
</dbReference>
<dbReference type="Proteomes" id="UP000246569">
    <property type="component" value="Unassembled WGS sequence"/>
</dbReference>
<dbReference type="SUPFAM" id="SSF89095">
    <property type="entry name" value="GatB/YqeY motif"/>
    <property type="match status" value="1"/>
</dbReference>
<protein>
    <recommendedName>
        <fullName evidence="3">Glutamyl-tRNA amidotransferase</fullName>
    </recommendedName>
</protein>
<name>A0A317MWS9_9GAMM</name>
<dbReference type="OrthoDB" id="9788127at2"/>
<dbReference type="InterPro" id="IPR042184">
    <property type="entry name" value="YqeY/Aim41_N"/>
</dbReference>
<comment type="caution">
    <text evidence="1">The sequence shown here is derived from an EMBL/GenBank/DDBJ whole genome shotgun (WGS) entry which is preliminary data.</text>
</comment>
<dbReference type="InterPro" id="IPR023168">
    <property type="entry name" value="GatB_Yqey_C_2"/>
</dbReference>
<keyword evidence="2" id="KW-1185">Reference proteome</keyword>
<accession>A0A317MWS9</accession>
<dbReference type="AlphaFoldDB" id="A0A317MWS9"/>
<reference evidence="1 2" key="1">
    <citation type="submission" date="2018-05" db="EMBL/GenBank/DDBJ databases">
        <title>Genomic Encyclopedia of Type Strains, Phase IV (KMG-IV): sequencing the most valuable type-strain genomes for metagenomic binning, comparative biology and taxonomic classification.</title>
        <authorList>
            <person name="Goeker M."/>
        </authorList>
    </citation>
    <scope>NUCLEOTIDE SEQUENCE [LARGE SCALE GENOMIC DNA]</scope>
    <source>
        <strain evidence="1 2">DSM 23606</strain>
    </source>
</reference>
<sequence length="148" mass="15999">MSLKARITDDMKDAMRAKDKDRLTAIRLILAAVKQREVDERIELDDTQVIAVMDKMVKQRRESITQYEAAGRSDLAGKEAAELSIIQSYMPSALSTEELDTVITAAIAASGATSVRDMGKVMAAVKGQAQGRADMAQVSALIKSRLGG</sequence>
<proteinExistence type="predicted"/>